<keyword evidence="1" id="KW-1133">Transmembrane helix</keyword>
<proteinExistence type="predicted"/>
<feature type="transmembrane region" description="Helical" evidence="1">
    <location>
        <begin position="64"/>
        <end position="82"/>
    </location>
</feature>
<sequence>MFNDLMGKNYKKILGKINTYLKFVDLQIKAKTKNKRNGKNTISTYIFITYINTLKYIMNIKMGSTLHITLLYTYCSYCIHIISKSSERHYK</sequence>
<keyword evidence="1" id="KW-0472">Membrane</keyword>
<reference evidence="2" key="1">
    <citation type="journal article" date="2017" name="Elife">
        <title>The kinetoplastid-infecting Bodo saltans virus (BsV), a window into the most abundant giant viruses in the sea.</title>
        <authorList>
            <person name="Deeg C.M."/>
            <person name="Chow C.-E.T."/>
            <person name="Suttle C.A."/>
        </authorList>
    </citation>
    <scope>NUCLEOTIDE SEQUENCE</scope>
    <source>
        <strain evidence="2">NG1</strain>
    </source>
</reference>
<evidence type="ECO:0000256" key="1">
    <source>
        <dbReference type="SAM" id="Phobius"/>
    </source>
</evidence>
<protein>
    <submittedName>
        <fullName evidence="2">Uncharacterized protein</fullName>
    </submittedName>
</protein>
<feature type="transmembrane region" description="Helical" evidence="1">
    <location>
        <begin position="41"/>
        <end position="58"/>
    </location>
</feature>
<dbReference type="EMBL" id="MF782455">
    <property type="protein sequence ID" value="ATZ81236.1"/>
    <property type="molecule type" value="Genomic_DNA"/>
</dbReference>
<keyword evidence="1" id="KW-0812">Transmembrane</keyword>
<gene>
    <name evidence="2" type="ORF">BMW23_1193</name>
</gene>
<accession>A0A2H4UWH0</accession>
<organism evidence="2">
    <name type="scientific">Bodo saltans virus</name>
    <dbReference type="NCBI Taxonomy" id="2024608"/>
    <lineage>
        <taxon>Viruses</taxon>
        <taxon>Varidnaviria</taxon>
        <taxon>Bamfordvirae</taxon>
        <taxon>Nucleocytoviricota</taxon>
        <taxon>Megaviricetes</taxon>
        <taxon>Imitervirales</taxon>
        <taxon>Mimiviridae</taxon>
        <taxon>Klosneuvirinae</taxon>
        <taxon>Theiavirus</taxon>
        <taxon>Theiavirus salishense</taxon>
    </lineage>
</organism>
<evidence type="ECO:0000313" key="3">
    <source>
        <dbReference type="Proteomes" id="UP000240325"/>
    </source>
</evidence>
<dbReference type="Proteomes" id="UP000240325">
    <property type="component" value="Segment"/>
</dbReference>
<evidence type="ECO:0000313" key="2">
    <source>
        <dbReference type="EMBL" id="ATZ81236.1"/>
    </source>
</evidence>
<keyword evidence="3" id="KW-1185">Reference proteome</keyword>
<name>A0A2H4UWH0_9VIRU</name>